<dbReference type="EMBL" id="JAVUPU010000007">
    <property type="protein sequence ID" value="MDT9600155.1"/>
    <property type="molecule type" value="Genomic_DNA"/>
</dbReference>
<dbReference type="RefSeq" id="WP_315727253.1">
    <property type="nucleotide sequence ID" value="NZ_JAVUPU010000007.1"/>
</dbReference>
<evidence type="ECO:0000313" key="1">
    <source>
        <dbReference type="EMBL" id="MDT9600155.1"/>
    </source>
</evidence>
<dbReference type="Proteomes" id="UP001259572">
    <property type="component" value="Unassembled WGS sequence"/>
</dbReference>
<comment type="caution">
    <text evidence="1">The sequence shown here is derived from an EMBL/GenBank/DDBJ whole genome shotgun (WGS) entry which is preliminary data.</text>
</comment>
<name>A0ABU3Q9R9_9SPHN</name>
<organism evidence="1 2">
    <name type="scientific">Sphingosinicella rhizophila</name>
    <dbReference type="NCBI Taxonomy" id="3050082"/>
    <lineage>
        <taxon>Bacteria</taxon>
        <taxon>Pseudomonadati</taxon>
        <taxon>Pseudomonadota</taxon>
        <taxon>Alphaproteobacteria</taxon>
        <taxon>Sphingomonadales</taxon>
        <taxon>Sphingosinicellaceae</taxon>
        <taxon>Sphingosinicella</taxon>
    </lineage>
</organism>
<accession>A0ABU3Q9R9</accession>
<keyword evidence="2" id="KW-1185">Reference proteome</keyword>
<sequence length="105" mass="11079">MIEPPAAEVMILPEAPPGPEATRNLLLTLPPLGPSCQRSAADEIVVCGRRDDNRHDFGPPLPEAPVLMDDLKGLVNVSIGSVQIKPEAVHSLVSNGNGIAVKIPF</sequence>
<gene>
    <name evidence="1" type="ORF">RQX22_14435</name>
</gene>
<protein>
    <submittedName>
        <fullName evidence="1">Uncharacterized protein</fullName>
    </submittedName>
</protein>
<proteinExistence type="predicted"/>
<evidence type="ECO:0000313" key="2">
    <source>
        <dbReference type="Proteomes" id="UP001259572"/>
    </source>
</evidence>
<reference evidence="1 2" key="1">
    <citation type="submission" date="2023-05" db="EMBL/GenBank/DDBJ databases">
        <authorList>
            <person name="Guo Y."/>
        </authorList>
    </citation>
    <scope>NUCLEOTIDE SEQUENCE [LARGE SCALE GENOMIC DNA]</scope>
    <source>
        <strain evidence="1 2">GR2756</strain>
    </source>
</reference>